<accession>A0A2S3W552</accession>
<comment type="caution">
    <text evidence="2">The sequence shown here is derived from an EMBL/GenBank/DDBJ whole genome shotgun (WGS) entry which is preliminary data.</text>
</comment>
<dbReference type="OrthoDB" id="8557048at2"/>
<dbReference type="PROSITE" id="PS50146">
    <property type="entry name" value="DAGK"/>
    <property type="match status" value="1"/>
</dbReference>
<sequence length="325" mass="35957">MTPRFVIIHNPRSRRNRSGNEHYSMMARRSLGDDFLTPGAPDELVRTVADLARRNVQCIVVDGGDGTLSDVLSAVHCHYRPDSLPAIAVLPSGNTNLIAGDVGFGLRGMEALSRLNRLAAGGDMRRNIRRRRGLVVSWSDPQRLPVVGMFHGGAAFRRGIELAHQPAILDRYSHEMAVIVTLGSSIAHLLSRRFRQEWMQGDQVALTVEGTPRRSGPCFLFLATTLQKLPHGVWPFWQGHDSHDDGIWYLDVAGSPPRLTGAVLSLLRGRVPAWLRRNAAYDSGCARRIRLEMKEDFVLDGEVLDSGPDGVTYLSVTPPIDFIQA</sequence>
<dbReference type="Gene3D" id="3.40.50.10330">
    <property type="entry name" value="Probable inorganic polyphosphate/atp-NAD kinase, domain 1"/>
    <property type="match status" value="1"/>
</dbReference>
<dbReference type="InterPro" id="IPR016064">
    <property type="entry name" value="NAD/diacylglycerol_kinase_sf"/>
</dbReference>
<keyword evidence="3" id="KW-1185">Reference proteome</keyword>
<evidence type="ECO:0000313" key="3">
    <source>
        <dbReference type="Proteomes" id="UP000237344"/>
    </source>
</evidence>
<protein>
    <recommendedName>
        <fullName evidence="1">DAGKc domain-containing protein</fullName>
    </recommendedName>
</protein>
<reference evidence="2 3" key="1">
    <citation type="submission" date="2018-01" db="EMBL/GenBank/DDBJ databases">
        <title>Draft Genome Sequence of Komagataeibacter maltaceti LMG 1529, a Vinegar Producing Acetic Acid Bacterium Isolated from Malt Vinegar Brewery Acetifiers.</title>
        <authorList>
            <person name="Zhang Q."/>
            <person name="Hollensteiner J."/>
            <person name="Poehlein A."/>
            <person name="Daniel R."/>
        </authorList>
    </citation>
    <scope>NUCLEOTIDE SEQUENCE [LARGE SCALE GENOMIC DNA]</scope>
    <source>
        <strain evidence="2 3">LMG 1529</strain>
    </source>
</reference>
<dbReference type="SUPFAM" id="SSF111331">
    <property type="entry name" value="NAD kinase/diacylglycerol kinase-like"/>
    <property type="match status" value="1"/>
</dbReference>
<evidence type="ECO:0000313" key="2">
    <source>
        <dbReference type="EMBL" id="POF63967.1"/>
    </source>
</evidence>
<dbReference type="InterPro" id="IPR001206">
    <property type="entry name" value="Diacylglycerol_kinase_cat_dom"/>
</dbReference>
<name>A0A2S3W552_9PROT</name>
<dbReference type="EMBL" id="POTC01000002">
    <property type="protein sequence ID" value="POF63967.1"/>
    <property type="molecule type" value="Genomic_DNA"/>
</dbReference>
<feature type="domain" description="DAGKc" evidence="1">
    <location>
        <begin position="1"/>
        <end position="139"/>
    </location>
</feature>
<dbReference type="RefSeq" id="WP_110093935.1">
    <property type="nucleotide sequence ID" value="NZ_NKUE01000001.1"/>
</dbReference>
<organism evidence="2 3">
    <name type="scientific">Novacetimonas maltaceti</name>
    <dbReference type="NCBI Taxonomy" id="1203393"/>
    <lineage>
        <taxon>Bacteria</taxon>
        <taxon>Pseudomonadati</taxon>
        <taxon>Pseudomonadota</taxon>
        <taxon>Alphaproteobacteria</taxon>
        <taxon>Acetobacterales</taxon>
        <taxon>Acetobacteraceae</taxon>
        <taxon>Novacetimonas</taxon>
    </lineage>
</organism>
<dbReference type="AlphaFoldDB" id="A0A2S3W552"/>
<dbReference type="Proteomes" id="UP000237344">
    <property type="component" value="Unassembled WGS sequence"/>
</dbReference>
<dbReference type="GO" id="GO:0016301">
    <property type="term" value="F:kinase activity"/>
    <property type="evidence" value="ECO:0007669"/>
    <property type="project" value="InterPro"/>
</dbReference>
<proteinExistence type="predicted"/>
<evidence type="ECO:0000259" key="1">
    <source>
        <dbReference type="PROSITE" id="PS50146"/>
    </source>
</evidence>
<gene>
    <name evidence="2" type="ORF">KMAL_02320</name>
</gene>
<dbReference type="InterPro" id="IPR017438">
    <property type="entry name" value="ATP-NAD_kinase_N"/>
</dbReference>
<dbReference type="Pfam" id="PF00781">
    <property type="entry name" value="DAGK_cat"/>
    <property type="match status" value="1"/>
</dbReference>